<sequence>MISGFITKYLQTNDYVQALKFSLICGSATAFSPKIASKELIDELSIYLDKIEVKEIE</sequence>
<organism evidence="1">
    <name type="scientific">Mycoplasma feriruminatoris</name>
    <dbReference type="NCBI Taxonomy" id="1179777"/>
    <lineage>
        <taxon>Bacteria</taxon>
        <taxon>Bacillati</taxon>
        <taxon>Mycoplasmatota</taxon>
        <taxon>Mollicutes</taxon>
        <taxon>Mycoplasmataceae</taxon>
        <taxon>Mycoplasma</taxon>
    </lineage>
</organism>
<proteinExistence type="predicted"/>
<dbReference type="AlphaFoldDB" id="A0A654IK15"/>
<name>A0A654IK15_9MOLU</name>
<protein>
    <recommendedName>
        <fullName evidence="2">1-phosphofructokinase</fullName>
    </recommendedName>
</protein>
<evidence type="ECO:0008006" key="2">
    <source>
        <dbReference type="Google" id="ProtNLM"/>
    </source>
</evidence>
<gene>
    <name evidence="1" type="ORF">MF5295_00322</name>
</gene>
<reference evidence="1" key="1">
    <citation type="submission" date="2019-11" db="EMBL/GenBank/DDBJ databases">
        <authorList>
            <person name="Falquet L."/>
            <person name="Falquet L."/>
        </authorList>
    </citation>
    <scope>NUCLEOTIDE SEQUENCE</scope>
    <source>
        <strain evidence="1">8756-13</strain>
    </source>
</reference>
<accession>A0A654IK15</accession>
<evidence type="ECO:0000313" key="1">
    <source>
        <dbReference type="EMBL" id="VZR97460.1"/>
    </source>
</evidence>
<dbReference type="EMBL" id="LR739235">
    <property type="protein sequence ID" value="VZR97460.1"/>
    <property type="molecule type" value="Genomic_DNA"/>
</dbReference>